<reference evidence="2 3" key="1">
    <citation type="submission" date="2019-10" db="EMBL/GenBank/DDBJ databases">
        <authorList>
            <person name="Palmer J.M."/>
        </authorList>
    </citation>
    <scope>NUCLEOTIDE SEQUENCE [LARGE SCALE GENOMIC DNA]</scope>
    <source>
        <strain evidence="2 3">TWF718</strain>
    </source>
</reference>
<evidence type="ECO:0000313" key="3">
    <source>
        <dbReference type="Proteomes" id="UP001313282"/>
    </source>
</evidence>
<proteinExistence type="predicted"/>
<gene>
    <name evidence="2" type="ORF">TWF718_007863</name>
</gene>
<comment type="caution">
    <text evidence="2">The sequence shown here is derived from an EMBL/GenBank/DDBJ whole genome shotgun (WGS) entry which is preliminary data.</text>
</comment>
<protein>
    <submittedName>
        <fullName evidence="2">Uncharacterized protein</fullName>
    </submittedName>
</protein>
<dbReference type="Proteomes" id="UP001313282">
    <property type="component" value="Unassembled WGS sequence"/>
</dbReference>
<accession>A0AAN8RH80</accession>
<evidence type="ECO:0000313" key="2">
    <source>
        <dbReference type="EMBL" id="KAK6342460.1"/>
    </source>
</evidence>
<evidence type="ECO:0000256" key="1">
    <source>
        <dbReference type="SAM" id="MobiDB-lite"/>
    </source>
</evidence>
<organism evidence="2 3">
    <name type="scientific">Orbilia javanica</name>
    <dbReference type="NCBI Taxonomy" id="47235"/>
    <lineage>
        <taxon>Eukaryota</taxon>
        <taxon>Fungi</taxon>
        <taxon>Dikarya</taxon>
        <taxon>Ascomycota</taxon>
        <taxon>Pezizomycotina</taxon>
        <taxon>Orbiliomycetes</taxon>
        <taxon>Orbiliales</taxon>
        <taxon>Orbiliaceae</taxon>
        <taxon>Orbilia</taxon>
    </lineage>
</organism>
<dbReference type="EMBL" id="JAVHNR010000005">
    <property type="protein sequence ID" value="KAK6342460.1"/>
    <property type="molecule type" value="Genomic_DNA"/>
</dbReference>
<sequence length="76" mass="8162">MTTSQHIPQTTAHLSRITLQNSKRGHSQSRLGPNRTHSVLRQVDARGGAGGPGVLGQVDVSGGWEAIQRSKINLRP</sequence>
<feature type="region of interest" description="Disordered" evidence="1">
    <location>
        <begin position="1"/>
        <end position="36"/>
    </location>
</feature>
<dbReference type="AlphaFoldDB" id="A0AAN8RH80"/>
<name>A0AAN8RH80_9PEZI</name>
<keyword evidence="3" id="KW-1185">Reference proteome</keyword>